<name>Q8H5C6_ORYSJ</name>
<evidence type="ECO:0000313" key="3">
    <source>
        <dbReference type="EMBL" id="BAD31471.1"/>
    </source>
</evidence>
<organism evidence="2 4">
    <name type="scientific">Oryza sativa subsp. japonica</name>
    <name type="common">Rice</name>
    <dbReference type="NCBI Taxonomy" id="39947"/>
    <lineage>
        <taxon>Eukaryota</taxon>
        <taxon>Viridiplantae</taxon>
        <taxon>Streptophyta</taxon>
        <taxon>Embryophyta</taxon>
        <taxon>Tracheophyta</taxon>
        <taxon>Spermatophyta</taxon>
        <taxon>Magnoliopsida</taxon>
        <taxon>Liliopsida</taxon>
        <taxon>Poales</taxon>
        <taxon>Poaceae</taxon>
        <taxon>BOP clade</taxon>
        <taxon>Oryzoideae</taxon>
        <taxon>Oryzeae</taxon>
        <taxon>Oryzinae</taxon>
        <taxon>Oryza</taxon>
        <taxon>Oryza sativa</taxon>
    </lineage>
</organism>
<reference evidence="4" key="3">
    <citation type="journal article" date="2005" name="Nature">
        <title>The map-based sequence of the rice genome.</title>
        <authorList>
            <consortium name="International rice genome sequencing project (IRGSP)"/>
            <person name="Matsumoto T."/>
            <person name="Wu J."/>
            <person name="Kanamori H."/>
            <person name="Katayose Y."/>
            <person name="Fujisawa M."/>
            <person name="Namiki N."/>
            <person name="Mizuno H."/>
            <person name="Yamamoto K."/>
            <person name="Antonio B.A."/>
            <person name="Baba T."/>
            <person name="Sakata K."/>
            <person name="Nagamura Y."/>
            <person name="Aoki H."/>
            <person name="Arikawa K."/>
            <person name="Arita K."/>
            <person name="Bito T."/>
            <person name="Chiden Y."/>
            <person name="Fujitsuka N."/>
            <person name="Fukunaka R."/>
            <person name="Hamada M."/>
            <person name="Harada C."/>
            <person name="Hayashi A."/>
            <person name="Hijishita S."/>
            <person name="Honda M."/>
            <person name="Hosokawa S."/>
            <person name="Ichikawa Y."/>
            <person name="Idonuma A."/>
            <person name="Iijima M."/>
            <person name="Ikeda M."/>
            <person name="Ikeno M."/>
            <person name="Ito K."/>
            <person name="Ito S."/>
            <person name="Ito T."/>
            <person name="Ito Y."/>
            <person name="Ito Y."/>
            <person name="Iwabuchi A."/>
            <person name="Kamiya K."/>
            <person name="Karasawa W."/>
            <person name="Kurita K."/>
            <person name="Katagiri S."/>
            <person name="Kikuta A."/>
            <person name="Kobayashi H."/>
            <person name="Kobayashi N."/>
            <person name="Machita K."/>
            <person name="Maehara T."/>
            <person name="Masukawa M."/>
            <person name="Mizubayashi T."/>
            <person name="Mukai Y."/>
            <person name="Nagasaki H."/>
            <person name="Nagata Y."/>
            <person name="Naito S."/>
            <person name="Nakashima M."/>
            <person name="Nakama Y."/>
            <person name="Nakamichi Y."/>
            <person name="Nakamura M."/>
            <person name="Meguro A."/>
            <person name="Negishi M."/>
            <person name="Ohta I."/>
            <person name="Ohta T."/>
            <person name="Okamoto M."/>
            <person name="Ono N."/>
            <person name="Saji S."/>
            <person name="Sakaguchi M."/>
            <person name="Sakai K."/>
            <person name="Shibata M."/>
            <person name="Shimokawa T."/>
            <person name="Song J."/>
            <person name="Takazaki Y."/>
            <person name="Terasawa K."/>
            <person name="Tsugane M."/>
            <person name="Tsuji K."/>
            <person name="Ueda S."/>
            <person name="Waki K."/>
            <person name="Yamagata H."/>
            <person name="Yamamoto M."/>
            <person name="Yamamoto S."/>
            <person name="Yamane H."/>
            <person name="Yoshiki S."/>
            <person name="Yoshihara R."/>
            <person name="Yukawa K."/>
            <person name="Zhong H."/>
            <person name="Yano M."/>
            <person name="Yuan Q."/>
            <person name="Ouyang S."/>
            <person name="Liu J."/>
            <person name="Jones K.M."/>
            <person name="Gansberger K."/>
            <person name="Moffat K."/>
            <person name="Hill J."/>
            <person name="Bera J."/>
            <person name="Fadrosh D."/>
            <person name="Jin S."/>
            <person name="Johri S."/>
            <person name="Kim M."/>
            <person name="Overton L."/>
            <person name="Reardon M."/>
            <person name="Tsitrin T."/>
            <person name="Vuong H."/>
            <person name="Weaver B."/>
            <person name="Ciecko A."/>
            <person name="Tallon L."/>
            <person name="Jackson J."/>
            <person name="Pai G."/>
            <person name="Aken S.V."/>
            <person name="Utterback T."/>
            <person name="Reidmuller S."/>
            <person name="Feldblyum T."/>
            <person name="Hsiao J."/>
            <person name="Zismann V."/>
            <person name="Iobst S."/>
            <person name="de Vazeille A.R."/>
            <person name="Buell C.R."/>
            <person name="Ying K."/>
            <person name="Li Y."/>
            <person name="Lu T."/>
            <person name="Huang Y."/>
            <person name="Zhao Q."/>
            <person name="Feng Q."/>
            <person name="Zhang L."/>
            <person name="Zhu J."/>
            <person name="Weng Q."/>
            <person name="Mu J."/>
            <person name="Lu Y."/>
            <person name="Fan D."/>
            <person name="Liu Y."/>
            <person name="Guan J."/>
            <person name="Zhang Y."/>
            <person name="Yu S."/>
            <person name="Liu X."/>
            <person name="Zhang Y."/>
            <person name="Hong G."/>
            <person name="Han B."/>
            <person name="Choisne N."/>
            <person name="Demange N."/>
            <person name="Orjeda G."/>
            <person name="Samain S."/>
            <person name="Cattolico L."/>
            <person name="Pelletier E."/>
            <person name="Couloux A."/>
            <person name="Segurens B."/>
            <person name="Wincker P."/>
            <person name="D'Hont A."/>
            <person name="Scarpelli C."/>
            <person name="Weissenbach J."/>
            <person name="Salanoubat M."/>
            <person name="Quetier F."/>
            <person name="Yu Y."/>
            <person name="Kim H.R."/>
            <person name="Rambo T."/>
            <person name="Currie J."/>
            <person name="Collura K."/>
            <person name="Luo M."/>
            <person name="Yang T."/>
            <person name="Ammiraju J.S.S."/>
            <person name="Engler F."/>
            <person name="Soderlund C."/>
            <person name="Wing R.A."/>
            <person name="Palmer L.E."/>
            <person name="de la Bastide M."/>
            <person name="Spiegel L."/>
            <person name="Nascimento L."/>
            <person name="Zutavern T."/>
            <person name="O'Shaughnessy A."/>
            <person name="Dike S."/>
            <person name="Dedhia N."/>
            <person name="Preston R."/>
            <person name="Balija V."/>
            <person name="McCombie W.R."/>
            <person name="Chow T."/>
            <person name="Chen H."/>
            <person name="Chung M."/>
            <person name="Chen C."/>
            <person name="Shaw J."/>
            <person name="Wu H."/>
            <person name="Hsiao K."/>
            <person name="Chao Y."/>
            <person name="Chu M."/>
            <person name="Cheng C."/>
            <person name="Hour A."/>
            <person name="Lee P."/>
            <person name="Lin S."/>
            <person name="Lin Y."/>
            <person name="Liou J."/>
            <person name="Liu S."/>
            <person name="Hsing Y."/>
            <person name="Raghuvanshi S."/>
            <person name="Mohanty A."/>
            <person name="Bharti A.K."/>
            <person name="Gaur A."/>
            <person name="Gupta V."/>
            <person name="Kumar D."/>
            <person name="Ravi V."/>
            <person name="Vij S."/>
            <person name="Kapur A."/>
            <person name="Khurana P."/>
            <person name="Khurana P."/>
            <person name="Khurana J.P."/>
            <person name="Tyagi A.K."/>
            <person name="Gaikwad K."/>
            <person name="Singh A."/>
            <person name="Dalal V."/>
            <person name="Srivastava S."/>
            <person name="Dixit A."/>
            <person name="Pal A.K."/>
            <person name="Ghazi I.A."/>
            <person name="Yadav M."/>
            <person name="Pandit A."/>
            <person name="Bhargava A."/>
            <person name="Sureshbabu K."/>
            <person name="Batra K."/>
            <person name="Sharma T.R."/>
            <person name="Mohapatra T."/>
            <person name="Singh N.K."/>
            <person name="Messing J."/>
            <person name="Nelson A.B."/>
            <person name="Fuks G."/>
            <person name="Kavchok S."/>
            <person name="Keizer G."/>
            <person name="Linton E."/>
            <person name="Llaca V."/>
            <person name="Song R."/>
            <person name="Tanyolac B."/>
            <person name="Young S."/>
            <person name="Ho-Il K."/>
            <person name="Hahn J.H."/>
            <person name="Sangsakoo G."/>
            <person name="Vanavichit A."/>
            <person name="de Mattos Luiz.A.T."/>
            <person name="Zimmer P.D."/>
            <person name="Malone G."/>
            <person name="Dellagostin O."/>
            <person name="de Oliveira A.C."/>
            <person name="Bevan M."/>
            <person name="Bancroft I."/>
            <person name="Minx P."/>
            <person name="Cordum H."/>
            <person name="Wilson R."/>
            <person name="Cheng Z."/>
            <person name="Jin W."/>
            <person name="Jiang J."/>
            <person name="Leong S.A."/>
            <person name="Iwama H."/>
            <person name="Gojobori T."/>
            <person name="Itoh T."/>
            <person name="Niimura Y."/>
            <person name="Fujii Y."/>
            <person name="Habara T."/>
            <person name="Sakai H."/>
            <person name="Sato Y."/>
            <person name="Wilson G."/>
            <person name="Kumar K."/>
            <person name="McCouch S."/>
            <person name="Juretic N."/>
            <person name="Hoen D."/>
            <person name="Wright S."/>
            <person name="Bruskiewich R."/>
            <person name="Bureau T."/>
            <person name="Miyao A."/>
            <person name="Hirochika H."/>
            <person name="Nishikawa T."/>
            <person name="Kadowaki K."/>
            <person name="Sugiura M."/>
            <person name="Burr B."/>
            <person name="Sasaki T."/>
        </authorList>
    </citation>
    <scope>NUCLEOTIDE SEQUENCE [LARGE SCALE GENOMIC DNA]</scope>
    <source>
        <strain evidence="4">cv. Nipponbare</strain>
    </source>
</reference>
<feature type="region of interest" description="Disordered" evidence="1">
    <location>
        <begin position="1"/>
        <end position="21"/>
    </location>
</feature>
<accession>Q8H5C6</accession>
<evidence type="ECO:0000256" key="1">
    <source>
        <dbReference type="SAM" id="MobiDB-lite"/>
    </source>
</evidence>
<dbReference type="EMBL" id="AP005473">
    <property type="protein sequence ID" value="BAD31471.1"/>
    <property type="molecule type" value="Genomic_DNA"/>
</dbReference>
<protein>
    <submittedName>
        <fullName evidence="2">Uncharacterized protein</fullName>
    </submittedName>
</protein>
<proteinExistence type="predicted"/>
<reference evidence="4" key="4">
    <citation type="journal article" date="2008" name="Nucleic Acids Res.">
        <title>The rice annotation project database (RAP-DB): 2008 update.</title>
        <authorList>
            <consortium name="The rice annotation project (RAP)"/>
        </authorList>
    </citation>
    <scope>GENOME REANNOTATION</scope>
    <source>
        <strain evidence="4">cv. Nipponbare</strain>
    </source>
</reference>
<reference evidence="3" key="2">
    <citation type="submission" date="2002-06" db="EMBL/GenBank/DDBJ databases">
        <title>Oryza sativa nipponbare(GA3) genomic DNA, chromosome 7, BAC clone:OSJNBa0077B15.</title>
        <authorList>
            <person name="Sasaki T."/>
            <person name="Matsumoto T."/>
            <person name="Katayose Y."/>
        </authorList>
    </citation>
    <scope>NUCLEOTIDE SEQUENCE</scope>
</reference>
<dbReference type="AlphaFoldDB" id="Q8H5C6"/>
<reference evidence="2" key="1">
    <citation type="submission" date="2001-07" db="EMBL/GenBank/DDBJ databases">
        <title>Oryza sativa nipponbare(GA3) genomic DNA, chromosome 7, BAC clone:OJ1343_B12.</title>
        <authorList>
            <person name="Sasaki T."/>
            <person name="Matsumoto T."/>
            <person name="Yamamoto K."/>
        </authorList>
    </citation>
    <scope>NUCLEOTIDE SEQUENCE</scope>
</reference>
<gene>
    <name evidence="2" type="primary">OJ1343_B12.132</name>
    <name evidence="3" type="ORF">OSJNBa0077B15.110</name>
</gene>
<evidence type="ECO:0000313" key="2">
    <source>
        <dbReference type="EMBL" id="BAC19971.1"/>
    </source>
</evidence>
<evidence type="ECO:0000313" key="4">
    <source>
        <dbReference type="Proteomes" id="UP000000763"/>
    </source>
</evidence>
<sequence>MMRHRPRHSPTAGPCRHGPDSNRALPCLVRAIESKPRALGQRTNCIFATRLNRYCEYAIKKIAIANLPLKMI</sequence>
<dbReference type="Proteomes" id="UP000000763">
    <property type="component" value="Chromosome 7"/>
</dbReference>
<dbReference type="EMBL" id="AP003824">
    <property type="protein sequence ID" value="BAC19971.1"/>
    <property type="molecule type" value="Genomic_DNA"/>
</dbReference>